<evidence type="ECO:0000259" key="2">
    <source>
        <dbReference type="SMART" id="SM00477"/>
    </source>
</evidence>
<dbReference type="SUPFAM" id="SSF54060">
    <property type="entry name" value="His-Me finger endonucleases"/>
    <property type="match status" value="1"/>
</dbReference>
<feature type="domain" description="ENPP1-3/EXOG-like endonuclease/phosphodiesterase" evidence="2">
    <location>
        <begin position="30"/>
        <end position="225"/>
    </location>
</feature>
<keyword evidence="1" id="KW-0732">Signal</keyword>
<dbReference type="GO" id="GO:0004519">
    <property type="term" value="F:endonuclease activity"/>
    <property type="evidence" value="ECO:0007669"/>
    <property type="project" value="UniProtKB-KW"/>
</dbReference>
<feature type="domain" description="DNA/RNA non-specific endonuclease/pyrophosphatase/phosphodiesterase" evidence="3">
    <location>
        <begin position="29"/>
        <end position="233"/>
    </location>
</feature>
<evidence type="ECO:0000313" key="5">
    <source>
        <dbReference type="Proteomes" id="UP001595791"/>
    </source>
</evidence>
<name>A0ABV8MWA7_9NEIS</name>
<dbReference type="Gene3D" id="3.40.570.10">
    <property type="entry name" value="Extracellular Endonuclease, subunit A"/>
    <property type="match status" value="1"/>
</dbReference>
<evidence type="ECO:0000313" key="4">
    <source>
        <dbReference type="EMBL" id="MFC4161408.1"/>
    </source>
</evidence>
<feature type="signal peptide" evidence="1">
    <location>
        <begin position="1"/>
        <end position="19"/>
    </location>
</feature>
<dbReference type="PANTHER" id="PTHR13966:SF5">
    <property type="entry name" value="ENDONUCLEASE G, MITOCHONDRIAL"/>
    <property type="match status" value="1"/>
</dbReference>
<proteinExistence type="predicted"/>
<dbReference type="Proteomes" id="UP001595791">
    <property type="component" value="Unassembled WGS sequence"/>
</dbReference>
<accession>A0ABV8MWA7</accession>
<organism evidence="4 5">
    <name type="scientific">Chitinimonas lacunae</name>
    <dbReference type="NCBI Taxonomy" id="1963018"/>
    <lineage>
        <taxon>Bacteria</taxon>
        <taxon>Pseudomonadati</taxon>
        <taxon>Pseudomonadota</taxon>
        <taxon>Betaproteobacteria</taxon>
        <taxon>Neisseriales</taxon>
        <taxon>Chitinibacteraceae</taxon>
        <taxon>Chitinimonas</taxon>
    </lineage>
</organism>
<dbReference type="EMBL" id="JBHSBU010000001">
    <property type="protein sequence ID" value="MFC4161408.1"/>
    <property type="molecule type" value="Genomic_DNA"/>
</dbReference>
<dbReference type="InterPro" id="IPR044929">
    <property type="entry name" value="DNA/RNA_non-sp_Endonuclease_sf"/>
</dbReference>
<dbReference type="Pfam" id="PF01223">
    <property type="entry name" value="Endonuclease_NS"/>
    <property type="match status" value="1"/>
</dbReference>
<reference evidence="5" key="1">
    <citation type="journal article" date="2019" name="Int. J. Syst. Evol. Microbiol.">
        <title>The Global Catalogue of Microorganisms (GCM) 10K type strain sequencing project: providing services to taxonomists for standard genome sequencing and annotation.</title>
        <authorList>
            <consortium name="The Broad Institute Genomics Platform"/>
            <consortium name="The Broad Institute Genome Sequencing Center for Infectious Disease"/>
            <person name="Wu L."/>
            <person name="Ma J."/>
        </authorList>
    </citation>
    <scope>NUCLEOTIDE SEQUENCE [LARGE SCALE GENOMIC DNA]</scope>
    <source>
        <strain evidence="5">LMG 29894</strain>
    </source>
</reference>
<dbReference type="RefSeq" id="WP_378167315.1">
    <property type="nucleotide sequence ID" value="NZ_JBHSBU010000001.1"/>
</dbReference>
<dbReference type="SMART" id="SM00477">
    <property type="entry name" value="NUC"/>
    <property type="match status" value="1"/>
</dbReference>
<sequence>MRRLLLGLALSLASFAASAQNSDHLVTLDYDGFSLTFDCENRTAVRFEYLADFDVGYLPRPSKFTLDPQLPAGCQQQWSTASYASVHSGYDRGHLVPANHMDHSNLLGKRANYMTNIVPQVASFNRGIWEKTEEITECYRDLNPVRVYGGLVYGDERNDFFRHSHGVPTPEYFWKVLVTRDDADELQVIGWFIPNKERLNPLDSYIMSVAEIEELIGDQIDIDYRLKHVKPHTSWSVPRGCDRG</sequence>
<feature type="chain" id="PRO_5045691753" evidence="1">
    <location>
        <begin position="20"/>
        <end position="244"/>
    </location>
</feature>
<keyword evidence="5" id="KW-1185">Reference proteome</keyword>
<keyword evidence="4" id="KW-0378">Hydrolase</keyword>
<dbReference type="InterPro" id="IPR001604">
    <property type="entry name" value="Endo_G_ENPP1-like_dom"/>
</dbReference>
<dbReference type="InterPro" id="IPR040255">
    <property type="entry name" value="Non-specific_endonuclease"/>
</dbReference>
<dbReference type="PANTHER" id="PTHR13966">
    <property type="entry name" value="ENDONUCLEASE RELATED"/>
    <property type="match status" value="1"/>
</dbReference>
<protein>
    <submittedName>
        <fullName evidence="4">DNA/RNA non-specific endonuclease</fullName>
    </submittedName>
</protein>
<keyword evidence="4" id="KW-0255">Endonuclease</keyword>
<comment type="caution">
    <text evidence="4">The sequence shown here is derived from an EMBL/GenBank/DDBJ whole genome shotgun (WGS) entry which is preliminary data.</text>
</comment>
<dbReference type="SMART" id="SM00892">
    <property type="entry name" value="Endonuclease_NS"/>
    <property type="match status" value="1"/>
</dbReference>
<dbReference type="InterPro" id="IPR044925">
    <property type="entry name" value="His-Me_finger_sf"/>
</dbReference>
<gene>
    <name evidence="4" type="ORF">ACFOW7_18895</name>
</gene>
<keyword evidence="4" id="KW-0540">Nuclease</keyword>
<dbReference type="InterPro" id="IPR020821">
    <property type="entry name" value="ENPP1-3/EXOG-like_nuc-like"/>
</dbReference>
<evidence type="ECO:0000256" key="1">
    <source>
        <dbReference type="SAM" id="SignalP"/>
    </source>
</evidence>
<evidence type="ECO:0000259" key="3">
    <source>
        <dbReference type="SMART" id="SM00892"/>
    </source>
</evidence>